<keyword evidence="5" id="KW-1185">Reference proteome</keyword>
<dbReference type="EMBL" id="SLWL01000021">
    <property type="protein sequence ID" value="TCO08659.1"/>
    <property type="molecule type" value="Genomic_DNA"/>
</dbReference>
<keyword evidence="4" id="KW-0808">Transferase</keyword>
<dbReference type="RefSeq" id="WP_165910061.1">
    <property type="nucleotide sequence ID" value="NZ_JBHUNN010000001.1"/>
</dbReference>
<dbReference type="InterPro" id="IPR017850">
    <property type="entry name" value="Alkaline_phosphatase_core_sf"/>
</dbReference>
<dbReference type="Proteomes" id="UP000294881">
    <property type="component" value="Unassembled WGS sequence"/>
</dbReference>
<evidence type="ECO:0000259" key="3">
    <source>
        <dbReference type="Pfam" id="PF00884"/>
    </source>
</evidence>
<dbReference type="SUPFAM" id="SSF53649">
    <property type="entry name" value="Alkaline phosphatase-like"/>
    <property type="match status" value="1"/>
</dbReference>
<feature type="region of interest" description="Disordered" evidence="1">
    <location>
        <begin position="555"/>
        <end position="580"/>
    </location>
</feature>
<feature type="transmembrane region" description="Helical" evidence="2">
    <location>
        <begin position="153"/>
        <end position="174"/>
    </location>
</feature>
<feature type="transmembrane region" description="Helical" evidence="2">
    <location>
        <begin position="75"/>
        <end position="94"/>
    </location>
</feature>
<organism evidence="4 5">
    <name type="scientific">Camelimonas lactis</name>
    <dbReference type="NCBI Taxonomy" id="659006"/>
    <lineage>
        <taxon>Bacteria</taxon>
        <taxon>Pseudomonadati</taxon>
        <taxon>Pseudomonadota</taxon>
        <taxon>Alphaproteobacteria</taxon>
        <taxon>Hyphomicrobiales</taxon>
        <taxon>Chelatococcaceae</taxon>
        <taxon>Camelimonas</taxon>
    </lineage>
</organism>
<sequence length="580" mass="62379">MAGLAKLRVDRGLLAVKLALLAGVLVLTNPGVGARMVFLATDNRLLTLLIFSGLWLCALAAMAAAAFHPRPGVRLLWAVPVSVAGAAAYGYHVAQGAEFFIYDLLNFWSARHEVGRAATFFANAIIPAVAVFAVSLLAFAMPPGFFSSAGGHWKRLAAIAPVAPILLIALVVLYRQGKGSEAMPKQFAPLALASLASYKINTAAFPERQPVRMSPGKPLSRAVVMIVDESIRADFINLTPGNALTPQMAAESRRWIDFGPAVSAGNCSNISNALLRFMARRDDLFHSVLTSPTVWQYARAAGFRTVYIDAQAGFIRVYGKLQNFMTPGEAVGIDRLHKLDSGRPAHALDDELVNLVLDELAAGDRVFIYANKNGAHFPYQDNAPPAFTPDPGADAAMEAGAPASYGRAISWSTDRTMARLVRESSNDDTTLIYTSDHGQHFSPNRLTHCSALGNVDPQEGIVPLMVATGDRSLQERFVAATRRIRGRASHFAIAPTLLELMGYSPADIAGIYTESLLDDIREPPRFVSGDIFGLFGQRPAWHDVDPAVQERRAKDMVSNAPPDGLGRGDAITQAPATPTP</sequence>
<proteinExistence type="predicted"/>
<evidence type="ECO:0000313" key="5">
    <source>
        <dbReference type="Proteomes" id="UP000294881"/>
    </source>
</evidence>
<reference evidence="4 5" key="1">
    <citation type="submission" date="2019-03" db="EMBL/GenBank/DDBJ databases">
        <title>Genomic Encyclopedia of Type Strains, Phase IV (KMG-IV): sequencing the most valuable type-strain genomes for metagenomic binning, comparative biology and taxonomic classification.</title>
        <authorList>
            <person name="Goeker M."/>
        </authorList>
    </citation>
    <scope>NUCLEOTIDE SEQUENCE [LARGE SCALE GENOMIC DNA]</scope>
    <source>
        <strain evidence="4 5">DSM 22958</strain>
    </source>
</reference>
<dbReference type="GO" id="GO:0009244">
    <property type="term" value="P:lipopolysaccharide core region biosynthetic process"/>
    <property type="evidence" value="ECO:0007669"/>
    <property type="project" value="TreeGrafter"/>
</dbReference>
<gene>
    <name evidence="4" type="ORF">EV666_12122</name>
</gene>
<keyword evidence="2" id="KW-0472">Membrane</keyword>
<dbReference type="PANTHER" id="PTHR30443:SF0">
    <property type="entry name" value="PHOSPHOETHANOLAMINE TRANSFERASE EPTA"/>
    <property type="match status" value="1"/>
</dbReference>
<feature type="transmembrane region" description="Helical" evidence="2">
    <location>
        <begin position="45"/>
        <end position="68"/>
    </location>
</feature>
<feature type="transmembrane region" description="Helical" evidence="2">
    <location>
        <begin position="114"/>
        <end position="141"/>
    </location>
</feature>
<dbReference type="Gene3D" id="3.40.720.10">
    <property type="entry name" value="Alkaline Phosphatase, subunit A"/>
    <property type="match status" value="1"/>
</dbReference>
<evidence type="ECO:0000313" key="4">
    <source>
        <dbReference type="EMBL" id="TCO08659.1"/>
    </source>
</evidence>
<comment type="caution">
    <text evidence="4">The sequence shown here is derived from an EMBL/GenBank/DDBJ whole genome shotgun (WGS) entry which is preliminary data.</text>
</comment>
<evidence type="ECO:0000256" key="1">
    <source>
        <dbReference type="SAM" id="MobiDB-lite"/>
    </source>
</evidence>
<dbReference type="GO" id="GO:0016776">
    <property type="term" value="F:phosphotransferase activity, phosphate group as acceptor"/>
    <property type="evidence" value="ECO:0007669"/>
    <property type="project" value="TreeGrafter"/>
</dbReference>
<keyword evidence="2" id="KW-1133">Transmembrane helix</keyword>
<feature type="domain" description="Sulfatase N-terminal" evidence="3">
    <location>
        <begin position="223"/>
        <end position="503"/>
    </location>
</feature>
<dbReference type="AlphaFoldDB" id="A0A4R2GM62"/>
<dbReference type="InterPro" id="IPR000917">
    <property type="entry name" value="Sulfatase_N"/>
</dbReference>
<dbReference type="Pfam" id="PF00884">
    <property type="entry name" value="Sulfatase"/>
    <property type="match status" value="1"/>
</dbReference>
<dbReference type="PANTHER" id="PTHR30443">
    <property type="entry name" value="INNER MEMBRANE PROTEIN"/>
    <property type="match status" value="1"/>
</dbReference>
<name>A0A4R2GM62_9HYPH</name>
<dbReference type="InterPro" id="IPR040423">
    <property type="entry name" value="PEA_transferase"/>
</dbReference>
<dbReference type="GO" id="GO:0005886">
    <property type="term" value="C:plasma membrane"/>
    <property type="evidence" value="ECO:0007669"/>
    <property type="project" value="UniProtKB-SubCell"/>
</dbReference>
<protein>
    <submittedName>
        <fullName evidence="4">Glucan phosphoethanolaminetransferase (Alkaline phosphatase superfamily)</fullName>
    </submittedName>
</protein>
<evidence type="ECO:0000256" key="2">
    <source>
        <dbReference type="SAM" id="Phobius"/>
    </source>
</evidence>
<feature type="transmembrane region" description="Helical" evidence="2">
    <location>
        <begin position="12"/>
        <end position="33"/>
    </location>
</feature>
<accession>A0A4R2GM62</accession>
<keyword evidence="2" id="KW-0812">Transmembrane</keyword>